<gene>
    <name evidence="2" type="ORF">GXP70_26585</name>
</gene>
<protein>
    <submittedName>
        <fullName evidence="2">Uncharacterized protein</fullName>
    </submittedName>
</protein>
<dbReference type="EMBL" id="CP048209">
    <property type="protein sequence ID" value="QHT63178.1"/>
    <property type="molecule type" value="Genomic_DNA"/>
</dbReference>
<keyword evidence="1" id="KW-0175">Coiled coil</keyword>
<accession>A0A6C0G157</accession>
<dbReference type="RefSeq" id="WP_162359608.1">
    <property type="nucleotide sequence ID" value="NZ_CP048209.1"/>
</dbReference>
<keyword evidence="3" id="KW-1185">Reference proteome</keyword>
<name>A0A6C0G157_9BACL</name>
<reference evidence="2 3" key="1">
    <citation type="submission" date="2020-01" db="EMBL/GenBank/DDBJ databases">
        <title>Paenibacillus sp. nov., isolated from tomato rhizosphere.</title>
        <authorList>
            <person name="Weon H.-Y."/>
            <person name="Lee S.A."/>
        </authorList>
    </citation>
    <scope>NUCLEOTIDE SEQUENCE [LARGE SCALE GENOMIC DNA]</scope>
    <source>
        <strain evidence="2 3">12200R-189</strain>
    </source>
</reference>
<evidence type="ECO:0000256" key="1">
    <source>
        <dbReference type="SAM" id="Coils"/>
    </source>
</evidence>
<sequence length="102" mass="11306">MSINFTKAVIAQLQRDIADLESRAGSLKQKQHKAQAKIKQLQRDMKLSQSSNDLSSKLTRVNKHNEEIKAAARALADLDKQAAAKKAALEQQLAKGPQREKS</sequence>
<feature type="coiled-coil region" evidence="1">
    <location>
        <begin position="3"/>
        <end position="95"/>
    </location>
</feature>
<organism evidence="2 3">
    <name type="scientific">Paenibacillus lycopersici</name>
    <dbReference type="NCBI Taxonomy" id="2704462"/>
    <lineage>
        <taxon>Bacteria</taxon>
        <taxon>Bacillati</taxon>
        <taxon>Bacillota</taxon>
        <taxon>Bacilli</taxon>
        <taxon>Bacillales</taxon>
        <taxon>Paenibacillaceae</taxon>
        <taxon>Paenibacillus</taxon>
    </lineage>
</organism>
<dbReference type="KEGG" id="plyc:GXP70_26585"/>
<evidence type="ECO:0000313" key="2">
    <source>
        <dbReference type="EMBL" id="QHT63178.1"/>
    </source>
</evidence>
<proteinExistence type="predicted"/>
<dbReference type="Proteomes" id="UP000476064">
    <property type="component" value="Chromosome"/>
</dbReference>
<dbReference type="AlphaFoldDB" id="A0A6C0G157"/>
<evidence type="ECO:0000313" key="3">
    <source>
        <dbReference type="Proteomes" id="UP000476064"/>
    </source>
</evidence>